<dbReference type="EMBL" id="LYPB01000072">
    <property type="protein sequence ID" value="OAS17395.1"/>
    <property type="molecule type" value="Genomic_DNA"/>
</dbReference>
<feature type="transmembrane region" description="Helical" evidence="5">
    <location>
        <begin position="100"/>
        <end position="119"/>
    </location>
</feature>
<dbReference type="RefSeq" id="WP_068665847.1">
    <property type="nucleotide sequence ID" value="NZ_LYPB01000072.1"/>
</dbReference>
<keyword evidence="2 5" id="KW-0812">Transmembrane</keyword>
<evidence type="ECO:0000256" key="5">
    <source>
        <dbReference type="SAM" id="Phobius"/>
    </source>
</evidence>
<protein>
    <recommendedName>
        <fullName evidence="8">DoxX-like family protein</fullName>
    </recommendedName>
</protein>
<proteinExistence type="predicted"/>
<accession>A0A198A8G3</accession>
<feature type="transmembrane region" description="Helical" evidence="5">
    <location>
        <begin position="77"/>
        <end position="94"/>
    </location>
</feature>
<evidence type="ECO:0000256" key="3">
    <source>
        <dbReference type="ARBA" id="ARBA00022989"/>
    </source>
</evidence>
<evidence type="ECO:0000256" key="4">
    <source>
        <dbReference type="ARBA" id="ARBA00023136"/>
    </source>
</evidence>
<dbReference type="OrthoDB" id="7960583at2"/>
<dbReference type="InterPro" id="IPR032808">
    <property type="entry name" value="DoxX"/>
</dbReference>
<reference evidence="6 7" key="1">
    <citation type="submission" date="2016-05" db="EMBL/GenBank/DDBJ databases">
        <title>Paenibacillus sp. 1ZS3-15 nov., isolated from the rhizosphere soil.</title>
        <authorList>
            <person name="Zhang X.X."/>
            <person name="Zhang J."/>
        </authorList>
    </citation>
    <scope>NUCLEOTIDE SEQUENCE [LARGE SCALE GENOMIC DNA]</scope>
    <source>
        <strain evidence="6 7">1ZS3-15</strain>
    </source>
</reference>
<dbReference type="GO" id="GO:0016020">
    <property type="term" value="C:membrane"/>
    <property type="evidence" value="ECO:0007669"/>
    <property type="project" value="UniProtKB-SubCell"/>
</dbReference>
<feature type="transmembrane region" description="Helical" evidence="5">
    <location>
        <begin position="12"/>
        <end position="30"/>
    </location>
</feature>
<gene>
    <name evidence="6" type="ORF">A8708_21725</name>
</gene>
<name>A0A198A8G3_9BACL</name>
<dbReference type="STRING" id="1850517.A8708_21725"/>
<dbReference type="PIRSF" id="PIRSF030066">
    <property type="entry name" value="UCP030066"/>
    <property type="match status" value="1"/>
</dbReference>
<feature type="transmembrane region" description="Helical" evidence="5">
    <location>
        <begin position="50"/>
        <end position="68"/>
    </location>
</feature>
<dbReference type="Proteomes" id="UP000078454">
    <property type="component" value="Unassembled WGS sequence"/>
</dbReference>
<organism evidence="6 7">
    <name type="scientific">Paenibacillus oryzisoli</name>
    <dbReference type="NCBI Taxonomy" id="1850517"/>
    <lineage>
        <taxon>Bacteria</taxon>
        <taxon>Bacillati</taxon>
        <taxon>Bacillota</taxon>
        <taxon>Bacilli</taxon>
        <taxon>Bacillales</taxon>
        <taxon>Paenibacillaceae</taxon>
        <taxon>Paenibacillus</taxon>
    </lineage>
</organism>
<evidence type="ECO:0000256" key="2">
    <source>
        <dbReference type="ARBA" id="ARBA00022692"/>
    </source>
</evidence>
<evidence type="ECO:0000256" key="1">
    <source>
        <dbReference type="ARBA" id="ARBA00004141"/>
    </source>
</evidence>
<dbReference type="AlphaFoldDB" id="A0A198A8G3"/>
<dbReference type="InterPro" id="IPR016944">
    <property type="entry name" value="UCP030066"/>
</dbReference>
<keyword evidence="7" id="KW-1185">Reference proteome</keyword>
<evidence type="ECO:0000313" key="7">
    <source>
        <dbReference type="Proteomes" id="UP000078454"/>
    </source>
</evidence>
<comment type="subcellular location">
    <subcellularLocation>
        <location evidence="1">Membrane</location>
        <topology evidence="1">Multi-pass membrane protein</topology>
    </subcellularLocation>
</comment>
<dbReference type="Pfam" id="PF13564">
    <property type="entry name" value="DoxX_2"/>
    <property type="match status" value="1"/>
</dbReference>
<sequence>MSYRKERNRLIAYWVTTILGPASFVIGGFFFITHGEQQITTLTGLGYPEYILTILGFWKLMAVIAILIPRFPRLKEWAYAGFFFELSGAAASHLLNGDSFALAVQPLLFLALVMASWALRPKSRKLVSSL</sequence>
<evidence type="ECO:0000313" key="6">
    <source>
        <dbReference type="EMBL" id="OAS17395.1"/>
    </source>
</evidence>
<keyword evidence="3 5" id="KW-1133">Transmembrane helix</keyword>
<evidence type="ECO:0008006" key="8">
    <source>
        <dbReference type="Google" id="ProtNLM"/>
    </source>
</evidence>
<comment type="caution">
    <text evidence="6">The sequence shown here is derived from an EMBL/GenBank/DDBJ whole genome shotgun (WGS) entry which is preliminary data.</text>
</comment>
<keyword evidence="4 5" id="KW-0472">Membrane</keyword>